<keyword evidence="2" id="KW-1185">Reference proteome</keyword>
<dbReference type="Proteomes" id="UP001235269">
    <property type="component" value="Unassembled WGS sequence"/>
</dbReference>
<proteinExistence type="predicted"/>
<evidence type="ECO:0000313" key="1">
    <source>
        <dbReference type="EMBL" id="MDQ0454727.1"/>
    </source>
</evidence>
<organism evidence="1 2">
    <name type="scientific">Rhizobium paknamense</name>
    <dbReference type="NCBI Taxonomy" id="1206817"/>
    <lineage>
        <taxon>Bacteria</taxon>
        <taxon>Pseudomonadati</taxon>
        <taxon>Pseudomonadota</taxon>
        <taxon>Alphaproteobacteria</taxon>
        <taxon>Hyphomicrobiales</taxon>
        <taxon>Rhizobiaceae</taxon>
        <taxon>Rhizobium/Agrobacterium group</taxon>
        <taxon>Rhizobium</taxon>
    </lineage>
</organism>
<name>A0ABU0I912_9HYPH</name>
<reference evidence="1 2" key="1">
    <citation type="submission" date="2023-07" db="EMBL/GenBank/DDBJ databases">
        <title>Genomic Encyclopedia of Type Strains, Phase IV (KMG-IV): sequencing the most valuable type-strain genomes for metagenomic binning, comparative biology and taxonomic classification.</title>
        <authorList>
            <person name="Goeker M."/>
        </authorList>
    </citation>
    <scope>NUCLEOTIDE SEQUENCE [LARGE SCALE GENOMIC DNA]</scope>
    <source>
        <strain evidence="1 2">DSM 100301</strain>
    </source>
</reference>
<dbReference type="EMBL" id="JAUSWH010000002">
    <property type="protein sequence ID" value="MDQ0454727.1"/>
    <property type="molecule type" value="Genomic_DNA"/>
</dbReference>
<evidence type="ECO:0000313" key="2">
    <source>
        <dbReference type="Proteomes" id="UP001235269"/>
    </source>
</evidence>
<comment type="caution">
    <text evidence="1">The sequence shown here is derived from an EMBL/GenBank/DDBJ whole genome shotgun (WGS) entry which is preliminary data.</text>
</comment>
<dbReference type="RefSeq" id="WP_307156930.1">
    <property type="nucleotide sequence ID" value="NZ_JAUSWH010000002.1"/>
</dbReference>
<accession>A0ABU0I912</accession>
<sequence>MSKITGVSLNNGNIVFVGAVPAVPPSSKTTGNLTINNPGSSGVDAHFKATFMVTVDMEADGIPFTNIFHWEDVVLSETDAVPYREIESIAARNLAPALRAAADQIEAAVQEYESRNG</sequence>
<gene>
    <name evidence="1" type="ORF">QO005_001054</name>
</gene>
<protein>
    <submittedName>
        <fullName evidence="1">Uncharacterized protein</fullName>
    </submittedName>
</protein>